<evidence type="ECO:0000256" key="2">
    <source>
        <dbReference type="SAM" id="Phobius"/>
    </source>
</evidence>
<dbReference type="Proteomes" id="UP000251995">
    <property type="component" value="Chromosome"/>
</dbReference>
<gene>
    <name evidence="3" type="ORF">JS278_02855</name>
</gene>
<protein>
    <recommendedName>
        <fullName evidence="5">Polysaccharide chain length determinant N-terminal domain-containing protein</fullName>
    </recommendedName>
</protein>
<feature type="transmembrane region" description="Helical" evidence="2">
    <location>
        <begin position="45"/>
        <end position="65"/>
    </location>
</feature>
<evidence type="ECO:0000256" key="1">
    <source>
        <dbReference type="SAM" id="MobiDB-lite"/>
    </source>
</evidence>
<evidence type="ECO:0000313" key="3">
    <source>
        <dbReference type="EMBL" id="AXE39990.1"/>
    </source>
</evidence>
<name>A0A344UXJ2_9ACTN</name>
<keyword evidence="2" id="KW-0812">Transmembrane</keyword>
<keyword evidence="2" id="KW-1133">Transmembrane helix</keyword>
<keyword evidence="2" id="KW-0472">Membrane</keyword>
<evidence type="ECO:0000313" key="4">
    <source>
        <dbReference type="Proteomes" id="UP000251995"/>
    </source>
</evidence>
<evidence type="ECO:0008006" key="5">
    <source>
        <dbReference type="Google" id="ProtNLM"/>
    </source>
</evidence>
<feature type="transmembrane region" description="Helical" evidence="2">
    <location>
        <begin position="223"/>
        <end position="243"/>
    </location>
</feature>
<accession>A0A344UXJ2</accession>
<sequence>MSPCVAFSGVSNSTESHNLAEHEPAEHQAAEPVDLLGYLRRMGHYWIAGLVAAVIVAGALLGFGATRSTIPVGTVWAKAHVMVTLPTPKNEADATVQAEASSRLINSYVALDGDDKLLGAAAKILGHGMTTTILRENTNLYWAGGGQIIAVYALGSDTAQAEQRANAYAQAFVDHAPAMMPPVVADGDDPTFTLVQKAQPSIASPSPDAPSSGGLSRMISSPLVAVLGGVVVGLVVMGVAEVIGSHRRRRA</sequence>
<dbReference type="AlphaFoldDB" id="A0A344UXJ2"/>
<reference evidence="3 4" key="1">
    <citation type="submission" date="2017-12" db="EMBL/GenBank/DDBJ databases">
        <title>The whole genome sequence of the Acidipropionibacterium virtanenii sp. nov. type strain JS278.</title>
        <authorList>
            <person name="Laine P."/>
            <person name="Deptula P."/>
            <person name="Varmanen P."/>
            <person name="Auvinen P."/>
        </authorList>
    </citation>
    <scope>NUCLEOTIDE SEQUENCE [LARGE SCALE GENOMIC DNA]</scope>
    <source>
        <strain evidence="3 4">JS278</strain>
    </source>
</reference>
<keyword evidence="4" id="KW-1185">Reference proteome</keyword>
<dbReference type="KEGG" id="acij:JS278_02855"/>
<proteinExistence type="predicted"/>
<feature type="region of interest" description="Disordered" evidence="1">
    <location>
        <begin position="1"/>
        <end position="26"/>
    </location>
</feature>
<organism evidence="3 4">
    <name type="scientific">Acidipropionibacterium virtanenii</name>
    <dbReference type="NCBI Taxonomy" id="2057246"/>
    <lineage>
        <taxon>Bacteria</taxon>
        <taxon>Bacillati</taxon>
        <taxon>Actinomycetota</taxon>
        <taxon>Actinomycetes</taxon>
        <taxon>Propionibacteriales</taxon>
        <taxon>Propionibacteriaceae</taxon>
        <taxon>Acidipropionibacterium</taxon>
    </lineage>
</organism>
<dbReference type="EMBL" id="CP025198">
    <property type="protein sequence ID" value="AXE39990.1"/>
    <property type="molecule type" value="Genomic_DNA"/>
</dbReference>